<evidence type="ECO:0000313" key="9">
    <source>
        <dbReference type="EMBL" id="RHN50899.1"/>
    </source>
</evidence>
<evidence type="ECO:0000313" key="7">
    <source>
        <dbReference type="EMBL" id="ABI94021.1"/>
    </source>
</evidence>
<dbReference type="CDD" id="cd03784">
    <property type="entry name" value="GT1_Gtf-like"/>
    <property type="match status" value="1"/>
</dbReference>
<dbReference type="Proteomes" id="UP000002051">
    <property type="component" value="Chromosome 6"/>
</dbReference>
<dbReference type="Proteomes" id="UP000265566">
    <property type="component" value="Chromosome 6"/>
</dbReference>
<dbReference type="GO" id="GO:0016757">
    <property type="term" value="F:glycosyltransferase activity"/>
    <property type="evidence" value="ECO:0000318"/>
    <property type="project" value="GO_Central"/>
</dbReference>
<protein>
    <recommendedName>
        <fullName evidence="6">Glycosyltransferase</fullName>
        <ecNumber evidence="6">2.4.1.-</ecNumber>
    </recommendedName>
</protein>
<dbReference type="FunFam" id="3.40.50.2000:FF:000020">
    <property type="entry name" value="Glycosyltransferase"/>
    <property type="match status" value="1"/>
</dbReference>
<evidence type="ECO:0000313" key="10">
    <source>
        <dbReference type="EnsemblPlants" id="KEH25713"/>
    </source>
</evidence>
<reference evidence="8 11" key="3">
    <citation type="journal article" date="2014" name="BMC Genomics">
        <title>An improved genome release (version Mt4.0) for the model legume Medicago truncatula.</title>
        <authorList>
            <person name="Tang H."/>
            <person name="Krishnakumar V."/>
            <person name="Bidwell S."/>
            <person name="Rosen B."/>
            <person name="Chan A."/>
            <person name="Zhou S."/>
            <person name="Gentzbittel L."/>
            <person name="Childs K.L."/>
            <person name="Yandell M."/>
            <person name="Gundlach H."/>
            <person name="Mayer K.F."/>
            <person name="Schwartz D.C."/>
            <person name="Town C.D."/>
        </authorList>
    </citation>
    <scope>GENOME REANNOTATION</scope>
    <source>
        <strain evidence="8">A17</strain>
        <strain evidence="10 11">cv. Jemalong A17</strain>
    </source>
</reference>
<evidence type="ECO:0000256" key="4">
    <source>
        <dbReference type="ARBA" id="ARBA00050777"/>
    </source>
</evidence>
<evidence type="ECO:0000313" key="11">
    <source>
        <dbReference type="Proteomes" id="UP000002051"/>
    </source>
</evidence>
<keyword evidence="2 5" id="KW-0328">Glycosyltransferase</keyword>
<dbReference type="InterPro" id="IPR050481">
    <property type="entry name" value="UDP-glycosyltransf_plant"/>
</dbReference>
<gene>
    <name evidence="10" type="primary">25495965</name>
    <name evidence="8" type="ordered locus">MTR_6g033725</name>
    <name evidence="9" type="ORF">MtrunA17_Chr6g0462571</name>
</gene>
<evidence type="ECO:0000256" key="1">
    <source>
        <dbReference type="ARBA" id="ARBA00009995"/>
    </source>
</evidence>
<dbReference type="InterPro" id="IPR035595">
    <property type="entry name" value="UDP_glycos_trans_CS"/>
</dbReference>
<dbReference type="PROSITE" id="PS00375">
    <property type="entry name" value="UDPGT"/>
    <property type="match status" value="1"/>
</dbReference>
<dbReference type="Gene3D" id="3.40.50.2000">
    <property type="entry name" value="Glycogen Phosphorylase B"/>
    <property type="match status" value="2"/>
</dbReference>
<comment type="catalytic activity">
    <reaction evidence="4">
        <text>a 7-hydroxyisoflavone + UDP-alpha-D-glucose = a 7-hydroxyisoflavone 7-O-beta-D-glucoside + UDP + H(+)</text>
        <dbReference type="Rhea" id="RHEA:56344"/>
        <dbReference type="ChEBI" id="CHEBI:15378"/>
        <dbReference type="ChEBI" id="CHEBI:55465"/>
        <dbReference type="ChEBI" id="CHEBI:58223"/>
        <dbReference type="ChEBI" id="CHEBI:58885"/>
        <dbReference type="ChEBI" id="CHEBI:140301"/>
        <dbReference type="EC" id="2.4.1.170"/>
    </reaction>
</comment>
<dbReference type="EMBL" id="PSQE01000006">
    <property type="protein sequence ID" value="RHN50899.1"/>
    <property type="molecule type" value="Genomic_DNA"/>
</dbReference>
<reference evidence="7" key="1">
    <citation type="journal article" date="2007" name="Plant Mol. Biol.">
        <title>A functional genomics approach to (iso)flavonoid glycosylation in the model legume Medicago truncatula.</title>
        <authorList>
            <person name="Modolo L.V."/>
            <person name="Blount J.W."/>
            <person name="Achnine L."/>
            <person name="Naoumkina M.A."/>
            <person name="Wang X."/>
            <person name="Dixon R.A."/>
        </authorList>
    </citation>
    <scope>NUCLEOTIDE SEQUENCE</scope>
    <source>
        <strain evidence="7">GT22E09</strain>
    </source>
</reference>
<keyword evidence="3 5" id="KW-0808">Transferase</keyword>
<dbReference type="FunFam" id="3.40.50.2000:FF:000095">
    <property type="entry name" value="Glycosyltransferase"/>
    <property type="match status" value="1"/>
</dbReference>
<name>A6XNC2_MEDTR</name>
<evidence type="ECO:0000256" key="2">
    <source>
        <dbReference type="ARBA" id="ARBA00022676"/>
    </source>
</evidence>
<proteinExistence type="evidence at transcript level"/>
<dbReference type="ExpressionAtlas" id="A6XNC2">
    <property type="expression patterns" value="differential"/>
</dbReference>
<organism evidence="7">
    <name type="scientific">Medicago truncatula</name>
    <name type="common">Barrel medic</name>
    <name type="synonym">Medicago tribuloides</name>
    <dbReference type="NCBI Taxonomy" id="3880"/>
    <lineage>
        <taxon>Eukaryota</taxon>
        <taxon>Viridiplantae</taxon>
        <taxon>Streptophyta</taxon>
        <taxon>Embryophyta</taxon>
        <taxon>Tracheophyta</taxon>
        <taxon>Spermatophyta</taxon>
        <taxon>Magnoliopsida</taxon>
        <taxon>eudicotyledons</taxon>
        <taxon>Gunneridae</taxon>
        <taxon>Pentapetalae</taxon>
        <taxon>rosids</taxon>
        <taxon>fabids</taxon>
        <taxon>Fabales</taxon>
        <taxon>Fabaceae</taxon>
        <taxon>Papilionoideae</taxon>
        <taxon>50 kb inversion clade</taxon>
        <taxon>NPAAA clade</taxon>
        <taxon>Hologalegina</taxon>
        <taxon>IRL clade</taxon>
        <taxon>Trifolieae</taxon>
        <taxon>Medicago</taxon>
    </lineage>
</organism>
<keyword evidence="11" id="KW-1185">Reference proteome</keyword>
<dbReference type="PANTHER" id="PTHR48048">
    <property type="entry name" value="GLYCOSYLTRANSFERASE"/>
    <property type="match status" value="1"/>
</dbReference>
<evidence type="ECO:0000256" key="3">
    <source>
        <dbReference type="ARBA" id="ARBA00022679"/>
    </source>
</evidence>
<dbReference type="HOGENOM" id="CLU_001724_3_2_1"/>
<dbReference type="PANTHER" id="PTHR48048:SF33">
    <property type="entry name" value="ISOFLAVONE 7-O-GLUCOSYLTRANSFERASE 1"/>
    <property type="match status" value="1"/>
</dbReference>
<reference evidence="8 11" key="2">
    <citation type="journal article" date="2011" name="Nature">
        <title>The Medicago genome provides insight into the evolution of rhizobial symbioses.</title>
        <authorList>
            <person name="Young N.D."/>
            <person name="Debelle F."/>
            <person name="Oldroyd G.E."/>
            <person name="Geurts R."/>
            <person name="Cannon S.B."/>
            <person name="Udvardi M.K."/>
            <person name="Benedito V.A."/>
            <person name="Mayer K.F."/>
            <person name="Gouzy J."/>
            <person name="Schoof H."/>
            <person name="Van de Peer Y."/>
            <person name="Proost S."/>
            <person name="Cook D.R."/>
            <person name="Meyers B.C."/>
            <person name="Spannagl M."/>
            <person name="Cheung F."/>
            <person name="De Mita S."/>
            <person name="Krishnakumar V."/>
            <person name="Gundlach H."/>
            <person name="Zhou S."/>
            <person name="Mudge J."/>
            <person name="Bharti A.K."/>
            <person name="Murray J.D."/>
            <person name="Naoumkina M.A."/>
            <person name="Rosen B."/>
            <person name="Silverstein K.A."/>
            <person name="Tang H."/>
            <person name="Rombauts S."/>
            <person name="Zhao P.X."/>
            <person name="Zhou P."/>
            <person name="Barbe V."/>
            <person name="Bardou P."/>
            <person name="Bechner M."/>
            <person name="Bellec A."/>
            <person name="Berger A."/>
            <person name="Berges H."/>
            <person name="Bidwell S."/>
            <person name="Bisseling T."/>
            <person name="Choisne N."/>
            <person name="Couloux A."/>
            <person name="Denny R."/>
            <person name="Deshpande S."/>
            <person name="Dai X."/>
            <person name="Doyle J.J."/>
            <person name="Dudez A.M."/>
            <person name="Farmer A.D."/>
            <person name="Fouteau S."/>
            <person name="Franken C."/>
            <person name="Gibelin C."/>
            <person name="Gish J."/>
            <person name="Goldstein S."/>
            <person name="Gonzalez A.J."/>
            <person name="Green P.J."/>
            <person name="Hallab A."/>
            <person name="Hartog M."/>
            <person name="Hua A."/>
            <person name="Humphray S.J."/>
            <person name="Jeong D.H."/>
            <person name="Jing Y."/>
            <person name="Jocker A."/>
            <person name="Kenton S.M."/>
            <person name="Kim D.J."/>
            <person name="Klee K."/>
            <person name="Lai H."/>
            <person name="Lang C."/>
            <person name="Lin S."/>
            <person name="Macmil S.L."/>
            <person name="Magdelenat G."/>
            <person name="Matthews L."/>
            <person name="McCorrison J."/>
            <person name="Monaghan E.L."/>
            <person name="Mun J.H."/>
            <person name="Najar F.Z."/>
            <person name="Nicholson C."/>
            <person name="Noirot C."/>
            <person name="O'Bleness M."/>
            <person name="Paule C.R."/>
            <person name="Poulain J."/>
            <person name="Prion F."/>
            <person name="Qin B."/>
            <person name="Qu C."/>
            <person name="Retzel E.F."/>
            <person name="Riddle C."/>
            <person name="Sallet E."/>
            <person name="Samain S."/>
            <person name="Samson N."/>
            <person name="Sanders I."/>
            <person name="Saurat O."/>
            <person name="Scarpelli C."/>
            <person name="Schiex T."/>
            <person name="Segurens B."/>
            <person name="Severin A.J."/>
            <person name="Sherrier D.J."/>
            <person name="Shi R."/>
            <person name="Sims S."/>
            <person name="Singer S.R."/>
            <person name="Sinharoy S."/>
            <person name="Sterck L."/>
            <person name="Viollet A."/>
            <person name="Wang B.B."/>
            <person name="Wang K."/>
            <person name="Wang M."/>
            <person name="Wang X."/>
            <person name="Warfsmann J."/>
            <person name="Weissenbach J."/>
            <person name="White D.D."/>
            <person name="White J.D."/>
            <person name="Wiley G.B."/>
            <person name="Wincker P."/>
            <person name="Xing Y."/>
            <person name="Yang L."/>
            <person name="Yao Z."/>
            <person name="Ying F."/>
            <person name="Zhai J."/>
            <person name="Zhou L."/>
            <person name="Zuber A."/>
            <person name="Denarie J."/>
            <person name="Dixon R.A."/>
            <person name="May G.D."/>
            <person name="Schwartz D.C."/>
            <person name="Rogers J."/>
            <person name="Quetier F."/>
            <person name="Town C.D."/>
            <person name="Roe B.A."/>
        </authorList>
    </citation>
    <scope>NUCLEOTIDE SEQUENCE [LARGE SCALE GENOMIC DNA]</scope>
    <source>
        <strain evidence="8">A17</strain>
        <strain evidence="10 11">cv. Jemalong A17</strain>
    </source>
</reference>
<dbReference type="GO" id="GO:0050004">
    <property type="term" value="F:isoflavone 7-O-glucosyltransferase activity"/>
    <property type="evidence" value="ECO:0007669"/>
    <property type="project" value="UniProtKB-EC"/>
</dbReference>
<evidence type="ECO:0000256" key="5">
    <source>
        <dbReference type="RuleBase" id="RU003718"/>
    </source>
</evidence>
<dbReference type="EnsemblPlants" id="KEH25713">
    <property type="protein sequence ID" value="KEH25713"/>
    <property type="gene ID" value="MTR_6g033725"/>
</dbReference>
<dbReference type="Pfam" id="PF00201">
    <property type="entry name" value="UDPGT"/>
    <property type="match status" value="1"/>
</dbReference>
<dbReference type="EC" id="2.4.1.-" evidence="6"/>
<evidence type="ECO:0000313" key="8">
    <source>
        <dbReference type="EMBL" id="KEH25713.1"/>
    </source>
</evidence>
<dbReference type="SUPFAM" id="SSF53756">
    <property type="entry name" value="UDP-Glycosyltransferase/glycogen phosphorylase"/>
    <property type="match status" value="1"/>
</dbReference>
<dbReference type="EMBL" id="CM001222">
    <property type="protein sequence ID" value="KEH25713.1"/>
    <property type="molecule type" value="Genomic_DNA"/>
</dbReference>
<dbReference type="CAZy" id="GT1">
    <property type="family name" value="Glycosyltransferase Family 1"/>
</dbReference>
<comment type="similarity">
    <text evidence="1 5">Belongs to the UDP-glycosyltransferase family.</text>
</comment>
<dbReference type="AlphaFoldDB" id="A6XNC2"/>
<reference evidence="10" key="4">
    <citation type="submission" date="2015-04" db="UniProtKB">
        <authorList>
            <consortium name="EnsemblPlants"/>
        </authorList>
    </citation>
    <scope>IDENTIFICATION</scope>
    <source>
        <strain evidence="10">cv. Jemalong A17</strain>
    </source>
</reference>
<dbReference type="SMR" id="A6XNC2"/>
<dbReference type="EMBL" id="DQ875460">
    <property type="protein sequence ID" value="ABI94021.1"/>
    <property type="molecule type" value="mRNA"/>
</dbReference>
<evidence type="ECO:0000256" key="6">
    <source>
        <dbReference type="RuleBase" id="RU362057"/>
    </source>
</evidence>
<dbReference type="OrthoDB" id="5835829at2759"/>
<reference evidence="9" key="5">
    <citation type="journal article" date="2018" name="Nat. Plants">
        <title>Whole-genome landscape of Medicago truncatula symbiotic genes.</title>
        <authorList>
            <person name="Pecrix Y."/>
            <person name="Gamas P."/>
            <person name="Carrere S."/>
        </authorList>
    </citation>
    <scope>NUCLEOTIDE SEQUENCE</scope>
    <source>
        <tissue evidence="9">Leaves</tissue>
    </source>
</reference>
<dbReference type="Gramene" id="rna35250">
    <property type="protein sequence ID" value="RHN50899.1"/>
    <property type="gene ID" value="gene35250"/>
</dbReference>
<dbReference type="InterPro" id="IPR002213">
    <property type="entry name" value="UDP_glucos_trans"/>
</dbReference>
<dbReference type="KEGG" id="mtr:25495965"/>
<sequence length="479" mass="53364">MKDTIVLYPAFGSGHLMSMVELGKLILTHHPSFSIKILILTPPNQDTNTINVSTSQYISSVSNKFPSINFHYIPSISFTFTLPPHLQTLELSPRSNHHVHHILQSIAKTSNLKAVMLDFLNYSASQVTNNLEIPTYFYYTSGASLLCLFLNFPTFHKNATIPIKDYNMHTPIELPGLPRLSKEDYPDEGKDPSSPSYQVLLQSAKSLRESDGIIVNTFDAIEKKAIKALRNGLCVPDGTTPLLFCIGPVVSTSCEEDKSGCLSWLDSQPGQSVVLLSFGSLGRFSKAQINQIAIGLEKSEQRFLWIVRSDMESEELSLDELLPEGFLERTKEKGMVVRNWAPQGSILRHSSVGGFVTHCGWNSVLEAICEGVPMITWPLYAEQKMNRLILVQEWKVALELNESKDGFVSENELGERVKELMESEKGKEVRETILKMKISAKEARGGGGSSLVDLKKLGDSWREHASWTSVSPNSPFLFA</sequence>
<accession>A6XNC2</accession>